<reference evidence="1 2" key="1">
    <citation type="submission" date="2017-11" db="EMBL/GenBank/DDBJ databases">
        <title>Infants hospitalized years apart are colonized by the same room-sourced microbial strains.</title>
        <authorList>
            <person name="Brooks B."/>
            <person name="Olm M.R."/>
            <person name="Firek B.A."/>
            <person name="Baker R."/>
            <person name="Thomas B.C."/>
            <person name="Morowitz M.J."/>
            <person name="Banfield J.F."/>
        </authorList>
    </citation>
    <scope>NUCLEOTIDE SEQUENCE [LARGE SCALE GENOMIC DNA]</scope>
    <source>
        <strain evidence="1">S2_009_000_R2_76</strain>
    </source>
</reference>
<dbReference type="AlphaFoldDB" id="A0A2W5EE57"/>
<proteinExistence type="predicted"/>
<evidence type="ECO:0000313" key="1">
    <source>
        <dbReference type="EMBL" id="PZP42585.1"/>
    </source>
</evidence>
<gene>
    <name evidence="1" type="ORF">DI598_16765</name>
</gene>
<comment type="caution">
    <text evidence="1">The sequence shown here is derived from an EMBL/GenBank/DDBJ whole genome shotgun (WGS) entry which is preliminary data.</text>
</comment>
<evidence type="ECO:0000313" key="2">
    <source>
        <dbReference type="Proteomes" id="UP000249645"/>
    </source>
</evidence>
<accession>A0A2W5EE57</accession>
<feature type="non-terminal residue" evidence="1">
    <location>
        <position position="203"/>
    </location>
</feature>
<organism evidence="1 2">
    <name type="scientific">Pseudopedobacter saltans</name>
    <dbReference type="NCBI Taxonomy" id="151895"/>
    <lineage>
        <taxon>Bacteria</taxon>
        <taxon>Pseudomonadati</taxon>
        <taxon>Bacteroidota</taxon>
        <taxon>Sphingobacteriia</taxon>
        <taxon>Sphingobacteriales</taxon>
        <taxon>Sphingobacteriaceae</taxon>
        <taxon>Pseudopedobacter</taxon>
    </lineage>
</organism>
<dbReference type="EMBL" id="QFOI01000424">
    <property type="protein sequence ID" value="PZP42585.1"/>
    <property type="molecule type" value="Genomic_DNA"/>
</dbReference>
<dbReference type="Proteomes" id="UP000249645">
    <property type="component" value="Unassembled WGS sequence"/>
</dbReference>
<evidence type="ECO:0008006" key="3">
    <source>
        <dbReference type="Google" id="ProtNLM"/>
    </source>
</evidence>
<protein>
    <recommendedName>
        <fullName evidence="3">Terminase</fullName>
    </recommendedName>
</protein>
<name>A0A2W5EE57_9SPHI</name>
<sequence length="203" mass="23553">MIKSSNPIDRNEGSKEKRERIDGLLANPIAFAYYYYQDYAYAPFSKNHERTMQEILDNPNNIFLEQMFRGFGKSVVFGLIIPSILKFRGELNGMMLGSLNNDLACERLADIQANLMHNPRIINDFGEQYSYGNWEDGAFKTKDDIGFYAFGKEQSPRGTRFQWKRPNYGLIDDLNSARQLKNPAIALEDKRWVLDEFKPALWT</sequence>